<proteinExistence type="predicted"/>
<reference evidence="2 3" key="1">
    <citation type="submission" date="2024-04" db="EMBL/GenBank/DDBJ databases">
        <authorList>
            <person name="Fracassetti M."/>
        </authorList>
    </citation>
    <scope>NUCLEOTIDE SEQUENCE [LARGE SCALE GENOMIC DNA]</scope>
</reference>
<keyword evidence="3" id="KW-1185">Reference proteome</keyword>
<gene>
    <name evidence="2" type="ORF">LTRI10_LOCUS30133</name>
</gene>
<accession>A0AAV2EU80</accession>
<feature type="compositionally biased region" description="Basic and acidic residues" evidence="1">
    <location>
        <begin position="71"/>
        <end position="90"/>
    </location>
</feature>
<name>A0AAV2EU80_9ROSI</name>
<evidence type="ECO:0000313" key="2">
    <source>
        <dbReference type="EMBL" id="CAL1389262.1"/>
    </source>
</evidence>
<dbReference type="EMBL" id="OZ034818">
    <property type="protein sequence ID" value="CAL1389262.1"/>
    <property type="molecule type" value="Genomic_DNA"/>
</dbReference>
<feature type="compositionally biased region" description="Basic and acidic residues" evidence="1">
    <location>
        <begin position="42"/>
        <end position="58"/>
    </location>
</feature>
<dbReference type="Proteomes" id="UP001497516">
    <property type="component" value="Chromosome 5"/>
</dbReference>
<evidence type="ECO:0000313" key="3">
    <source>
        <dbReference type="Proteomes" id="UP001497516"/>
    </source>
</evidence>
<feature type="region of interest" description="Disordered" evidence="1">
    <location>
        <begin position="25"/>
        <end position="58"/>
    </location>
</feature>
<organism evidence="2 3">
    <name type="scientific">Linum trigynum</name>
    <dbReference type="NCBI Taxonomy" id="586398"/>
    <lineage>
        <taxon>Eukaryota</taxon>
        <taxon>Viridiplantae</taxon>
        <taxon>Streptophyta</taxon>
        <taxon>Embryophyta</taxon>
        <taxon>Tracheophyta</taxon>
        <taxon>Spermatophyta</taxon>
        <taxon>Magnoliopsida</taxon>
        <taxon>eudicotyledons</taxon>
        <taxon>Gunneridae</taxon>
        <taxon>Pentapetalae</taxon>
        <taxon>rosids</taxon>
        <taxon>fabids</taxon>
        <taxon>Malpighiales</taxon>
        <taxon>Linaceae</taxon>
        <taxon>Linum</taxon>
    </lineage>
</organism>
<dbReference type="AlphaFoldDB" id="A0AAV2EU80"/>
<feature type="region of interest" description="Disordered" evidence="1">
    <location>
        <begin position="71"/>
        <end position="96"/>
    </location>
</feature>
<protein>
    <submittedName>
        <fullName evidence="2">Uncharacterized protein</fullName>
    </submittedName>
</protein>
<feature type="region of interest" description="Disordered" evidence="1">
    <location>
        <begin position="1"/>
        <end position="20"/>
    </location>
</feature>
<feature type="compositionally biased region" description="Polar residues" evidence="1">
    <location>
        <begin position="8"/>
        <end position="20"/>
    </location>
</feature>
<sequence length="96" mass="10533">MEGFIFTGKQQPSNHPTRTSCTPDLTANHPPGQAAHAAYVPPRDEERVLDPKRDPPDKEIGTLIAGEFLRDQTKEAVNRTQADHDMETAKDGAIPS</sequence>
<evidence type="ECO:0000256" key="1">
    <source>
        <dbReference type="SAM" id="MobiDB-lite"/>
    </source>
</evidence>